<proteinExistence type="predicted"/>
<protein>
    <submittedName>
        <fullName evidence="1">Uncharacterized protein</fullName>
    </submittedName>
</protein>
<comment type="caution">
    <text evidence="1">The sequence shown here is derived from an EMBL/GenBank/DDBJ whole genome shotgun (WGS) entry which is preliminary data.</text>
</comment>
<organism evidence="1 2">
    <name type="scientific">Hyalomma asiaticum</name>
    <name type="common">Tick</name>
    <dbReference type="NCBI Taxonomy" id="266040"/>
    <lineage>
        <taxon>Eukaryota</taxon>
        <taxon>Metazoa</taxon>
        <taxon>Ecdysozoa</taxon>
        <taxon>Arthropoda</taxon>
        <taxon>Chelicerata</taxon>
        <taxon>Arachnida</taxon>
        <taxon>Acari</taxon>
        <taxon>Parasitiformes</taxon>
        <taxon>Ixodida</taxon>
        <taxon>Ixodoidea</taxon>
        <taxon>Ixodidae</taxon>
        <taxon>Hyalomminae</taxon>
        <taxon>Hyalomma</taxon>
    </lineage>
</organism>
<sequence length="190" mass="20520">MGRLVEVVGSSLDLSNVCGKLDKCVGLDTFSAALPERPRGMLGDEASLESSDFQLKSLYMTSLSPSNIAKAMDTCPAIPMHVSHGPRIDDDDFSAPLVIHVQLGRMHVAQLAAFCRVSGLPLPPVASNSRRTALRTTQAANGIIVLSPLCTWFSDRRTIYQAVRLFVSHRDNGDLCHVSAFGVVEGHVFV</sequence>
<accession>A0ACB7TLK3</accession>
<name>A0ACB7TLK3_HYAAI</name>
<dbReference type="Proteomes" id="UP000821845">
    <property type="component" value="Chromosome 1"/>
</dbReference>
<evidence type="ECO:0000313" key="2">
    <source>
        <dbReference type="Proteomes" id="UP000821845"/>
    </source>
</evidence>
<evidence type="ECO:0000313" key="1">
    <source>
        <dbReference type="EMBL" id="KAH6947945.1"/>
    </source>
</evidence>
<gene>
    <name evidence="1" type="ORF">HPB50_022128</name>
</gene>
<reference evidence="1" key="1">
    <citation type="submission" date="2020-05" db="EMBL/GenBank/DDBJ databases">
        <title>Large-scale comparative analyses of tick genomes elucidate their genetic diversity and vector capacities.</title>
        <authorList>
            <person name="Jia N."/>
            <person name="Wang J."/>
            <person name="Shi W."/>
            <person name="Du L."/>
            <person name="Sun Y."/>
            <person name="Zhan W."/>
            <person name="Jiang J."/>
            <person name="Wang Q."/>
            <person name="Zhang B."/>
            <person name="Ji P."/>
            <person name="Sakyi L.B."/>
            <person name="Cui X."/>
            <person name="Yuan T."/>
            <person name="Jiang B."/>
            <person name="Yang W."/>
            <person name="Lam T.T.-Y."/>
            <person name="Chang Q."/>
            <person name="Ding S."/>
            <person name="Wang X."/>
            <person name="Zhu J."/>
            <person name="Ruan X."/>
            <person name="Zhao L."/>
            <person name="Wei J."/>
            <person name="Que T."/>
            <person name="Du C."/>
            <person name="Cheng J."/>
            <person name="Dai P."/>
            <person name="Han X."/>
            <person name="Huang E."/>
            <person name="Gao Y."/>
            <person name="Liu J."/>
            <person name="Shao H."/>
            <person name="Ye R."/>
            <person name="Li L."/>
            <person name="Wei W."/>
            <person name="Wang X."/>
            <person name="Wang C."/>
            <person name="Yang T."/>
            <person name="Huo Q."/>
            <person name="Li W."/>
            <person name="Guo W."/>
            <person name="Chen H."/>
            <person name="Zhou L."/>
            <person name="Ni X."/>
            <person name="Tian J."/>
            <person name="Zhou Y."/>
            <person name="Sheng Y."/>
            <person name="Liu T."/>
            <person name="Pan Y."/>
            <person name="Xia L."/>
            <person name="Li J."/>
            <person name="Zhao F."/>
            <person name="Cao W."/>
        </authorList>
    </citation>
    <scope>NUCLEOTIDE SEQUENCE</scope>
    <source>
        <strain evidence="1">Hyas-2018</strain>
    </source>
</reference>
<dbReference type="EMBL" id="CM023481">
    <property type="protein sequence ID" value="KAH6947945.1"/>
    <property type="molecule type" value="Genomic_DNA"/>
</dbReference>
<keyword evidence="2" id="KW-1185">Reference proteome</keyword>